<dbReference type="OrthoDB" id="1924260at2759"/>
<evidence type="ECO:0000256" key="4">
    <source>
        <dbReference type="ARBA" id="ARBA00022670"/>
    </source>
</evidence>
<evidence type="ECO:0000256" key="2">
    <source>
        <dbReference type="ARBA" id="ARBA00009326"/>
    </source>
</evidence>
<dbReference type="Pfam" id="PF18031">
    <property type="entry name" value="UCH_C"/>
    <property type="match status" value="1"/>
</dbReference>
<dbReference type="EC" id="3.4.19.12" evidence="3 8"/>
<protein>
    <recommendedName>
        <fullName evidence="3 8">ubiquitinyl hydrolase 1</fullName>
        <ecNumber evidence="3 8">3.4.19.12</ecNumber>
    </recommendedName>
</protein>
<dbReference type="Proteomes" id="UP000001861">
    <property type="component" value="Unassembled WGS sequence"/>
</dbReference>
<feature type="active site" description="Proton donor" evidence="8">
    <location>
        <position position="204"/>
    </location>
</feature>
<dbReference type="HOGENOM" id="CLU_018316_3_1_1"/>
<evidence type="ECO:0000259" key="10">
    <source>
        <dbReference type="PROSITE" id="PS52048"/>
    </source>
</evidence>
<accession>A8P2Q6</accession>
<evidence type="ECO:0000256" key="9">
    <source>
        <dbReference type="SAM" id="MobiDB-lite"/>
    </source>
</evidence>
<feature type="site" description="Important for enzyme activity" evidence="8">
    <location>
        <position position="219"/>
    </location>
</feature>
<dbReference type="eggNOG" id="KOG2778">
    <property type="taxonomic scope" value="Eukaryota"/>
</dbReference>
<evidence type="ECO:0000256" key="5">
    <source>
        <dbReference type="ARBA" id="ARBA00022786"/>
    </source>
</evidence>
<comment type="caution">
    <text evidence="11">The sequence shown here is derived from an EMBL/GenBank/DDBJ whole genome shotgun (WGS) entry which is preliminary data.</text>
</comment>
<dbReference type="Gene3D" id="3.40.532.10">
    <property type="entry name" value="Peptidase C12, ubiquitin carboxyl-terminal hydrolase"/>
    <property type="match status" value="1"/>
</dbReference>
<dbReference type="GO" id="GO:0004843">
    <property type="term" value="F:cysteine-type deubiquitinase activity"/>
    <property type="evidence" value="ECO:0007669"/>
    <property type="project" value="UniProtKB-UniRule"/>
</dbReference>
<organism evidence="11 12">
    <name type="scientific">Coprinopsis cinerea (strain Okayama-7 / 130 / ATCC MYA-4618 / FGSC 9003)</name>
    <name type="common">Inky cap fungus</name>
    <name type="synonym">Hormographiella aspergillata</name>
    <dbReference type="NCBI Taxonomy" id="240176"/>
    <lineage>
        <taxon>Eukaryota</taxon>
        <taxon>Fungi</taxon>
        <taxon>Dikarya</taxon>
        <taxon>Basidiomycota</taxon>
        <taxon>Agaricomycotina</taxon>
        <taxon>Agaricomycetes</taxon>
        <taxon>Agaricomycetidae</taxon>
        <taxon>Agaricales</taxon>
        <taxon>Agaricineae</taxon>
        <taxon>Psathyrellaceae</taxon>
        <taxon>Coprinopsis</taxon>
    </lineage>
</organism>
<proteinExistence type="inferred from homology"/>
<dbReference type="InterPro" id="IPR038765">
    <property type="entry name" value="Papain-like_cys_pep_sf"/>
</dbReference>
<keyword evidence="6 8" id="KW-0378">Hydrolase</keyword>
<feature type="region of interest" description="Disordered" evidence="9">
    <location>
        <begin position="406"/>
        <end position="429"/>
    </location>
</feature>
<evidence type="ECO:0000256" key="6">
    <source>
        <dbReference type="ARBA" id="ARBA00022801"/>
    </source>
</evidence>
<name>A8P2Q6_COPC7</name>
<keyword evidence="12" id="KW-1185">Reference proteome</keyword>
<feature type="compositionally biased region" description="Basic residues" evidence="9">
    <location>
        <begin position="165"/>
        <end position="178"/>
    </location>
</feature>
<dbReference type="InterPro" id="IPR036959">
    <property type="entry name" value="Peptidase_C12_UCH_sf"/>
</dbReference>
<keyword evidence="4 8" id="KW-0645">Protease</keyword>
<evidence type="ECO:0000313" key="12">
    <source>
        <dbReference type="Proteomes" id="UP000001861"/>
    </source>
</evidence>
<dbReference type="SUPFAM" id="SSF54001">
    <property type="entry name" value="Cysteine proteinases"/>
    <property type="match status" value="1"/>
</dbReference>
<feature type="site" description="Transition state stabilizer" evidence="8">
    <location>
        <position position="92"/>
    </location>
</feature>
<dbReference type="VEuPathDB" id="FungiDB:CC1G_12332"/>
<evidence type="ECO:0000256" key="7">
    <source>
        <dbReference type="ARBA" id="ARBA00022807"/>
    </source>
</evidence>
<dbReference type="InterPro" id="IPR041507">
    <property type="entry name" value="UCH_C"/>
</dbReference>
<dbReference type="GO" id="GO:0016579">
    <property type="term" value="P:protein deubiquitination"/>
    <property type="evidence" value="ECO:0007669"/>
    <property type="project" value="TreeGrafter"/>
</dbReference>
<dbReference type="KEGG" id="cci:CC1G_12332"/>
<dbReference type="RefSeq" id="XP_001838382.2">
    <property type="nucleotide sequence ID" value="XM_001838330.2"/>
</dbReference>
<dbReference type="GO" id="GO:0006511">
    <property type="term" value="P:ubiquitin-dependent protein catabolic process"/>
    <property type="evidence" value="ECO:0007669"/>
    <property type="project" value="UniProtKB-UniRule"/>
</dbReference>
<comment type="catalytic activity">
    <reaction evidence="1 8">
        <text>Thiol-dependent hydrolysis of ester, thioester, amide, peptide and isopeptide bonds formed by the C-terminal Gly of ubiquitin (a 76-residue protein attached to proteins as an intracellular targeting signal).</text>
        <dbReference type="EC" id="3.4.19.12"/>
    </reaction>
</comment>
<feature type="domain" description="UCH catalytic" evidence="10">
    <location>
        <begin position="19"/>
        <end position="282"/>
    </location>
</feature>
<dbReference type="EMBL" id="AACS02000013">
    <property type="protein sequence ID" value="EAU83429.2"/>
    <property type="molecule type" value="Genomic_DNA"/>
</dbReference>
<dbReference type="OMA" id="MNHGCWE"/>
<feature type="region of interest" description="Disordered" evidence="9">
    <location>
        <begin position="151"/>
        <end position="197"/>
    </location>
</feature>
<feature type="compositionally biased region" description="Basic and acidic residues" evidence="9">
    <location>
        <begin position="179"/>
        <end position="194"/>
    </location>
</feature>
<comment type="similarity">
    <text evidence="2 8">Belongs to the peptidase C12 family.</text>
</comment>
<dbReference type="InParanoid" id="A8P2Q6"/>
<dbReference type="AlphaFoldDB" id="A8P2Q6"/>
<keyword evidence="5 8" id="KW-0833">Ubl conjugation pathway</keyword>
<keyword evidence="7 8" id="KW-0788">Thiol protease</keyword>
<feature type="active site" description="Nucleophile" evidence="8">
    <location>
        <position position="98"/>
    </location>
</feature>
<evidence type="ECO:0000256" key="8">
    <source>
        <dbReference type="PROSITE-ProRule" id="PRU01393"/>
    </source>
</evidence>
<dbReference type="GeneID" id="6014966"/>
<dbReference type="GO" id="GO:0005737">
    <property type="term" value="C:cytoplasm"/>
    <property type="evidence" value="ECO:0007669"/>
    <property type="project" value="TreeGrafter"/>
</dbReference>
<evidence type="ECO:0000256" key="3">
    <source>
        <dbReference type="ARBA" id="ARBA00012759"/>
    </source>
</evidence>
<reference evidence="11 12" key="1">
    <citation type="journal article" date="2010" name="Proc. Natl. Acad. Sci. U.S.A.">
        <title>Insights into evolution of multicellular fungi from the assembled chromosomes of the mushroom Coprinopsis cinerea (Coprinus cinereus).</title>
        <authorList>
            <person name="Stajich J.E."/>
            <person name="Wilke S.K."/>
            <person name="Ahren D."/>
            <person name="Au C.H."/>
            <person name="Birren B.W."/>
            <person name="Borodovsky M."/>
            <person name="Burns C."/>
            <person name="Canback B."/>
            <person name="Casselton L.A."/>
            <person name="Cheng C.K."/>
            <person name="Deng J."/>
            <person name="Dietrich F.S."/>
            <person name="Fargo D.C."/>
            <person name="Farman M.L."/>
            <person name="Gathman A.C."/>
            <person name="Goldberg J."/>
            <person name="Guigo R."/>
            <person name="Hoegger P.J."/>
            <person name="Hooker J.B."/>
            <person name="Huggins A."/>
            <person name="James T.Y."/>
            <person name="Kamada T."/>
            <person name="Kilaru S."/>
            <person name="Kodira C."/>
            <person name="Kues U."/>
            <person name="Kupfer D."/>
            <person name="Kwan H.S."/>
            <person name="Lomsadze A."/>
            <person name="Li W."/>
            <person name="Lilly W.W."/>
            <person name="Ma L.J."/>
            <person name="Mackey A.J."/>
            <person name="Manning G."/>
            <person name="Martin F."/>
            <person name="Muraguchi H."/>
            <person name="Natvig D.O."/>
            <person name="Palmerini H."/>
            <person name="Ramesh M.A."/>
            <person name="Rehmeyer C.J."/>
            <person name="Roe B.A."/>
            <person name="Shenoy N."/>
            <person name="Stanke M."/>
            <person name="Ter-Hovhannisyan V."/>
            <person name="Tunlid A."/>
            <person name="Velagapudi R."/>
            <person name="Vision T.J."/>
            <person name="Zeng Q."/>
            <person name="Zolan M.E."/>
            <person name="Pukkila P.J."/>
        </authorList>
    </citation>
    <scope>NUCLEOTIDE SEQUENCE [LARGE SCALE GENOMIC DNA]</scope>
    <source>
        <strain evidence="12">Okayama-7 / 130 / ATCC MYA-4618 / FGSC 9003</strain>
    </source>
</reference>
<feature type="compositionally biased region" description="Basic and acidic residues" evidence="9">
    <location>
        <begin position="153"/>
        <end position="164"/>
    </location>
</feature>
<dbReference type="Pfam" id="PF01088">
    <property type="entry name" value="Peptidase_C12"/>
    <property type="match status" value="1"/>
</dbReference>
<dbReference type="InterPro" id="IPR001578">
    <property type="entry name" value="Peptidase_C12_UCH"/>
</dbReference>
<gene>
    <name evidence="11" type="ORF">CC1G_12332</name>
</gene>
<dbReference type="PANTHER" id="PTHR10589">
    <property type="entry name" value="UBIQUITIN CARBOXYL-TERMINAL HYDROLASE"/>
    <property type="match status" value="1"/>
</dbReference>
<evidence type="ECO:0000256" key="1">
    <source>
        <dbReference type="ARBA" id="ARBA00000707"/>
    </source>
</evidence>
<sequence length="429" mass="47951">MDSYQMHSQPTPIDLVGGPFAVIESDPGVFTSLVRKLGVRGVEVVEVYGIEPWALDHLRPYGLVFCFLWHKDNHRAADFEDPAAGSVWFANQLSDDACATHAILNVILNCPGIDVGPYLTQFKQETSQMSPVMRGLPADVRGAINTLATTTLDIEKEKQKEERRKKVAAGKPPPAKKRKGDDAAQDKSKGKSRQEEEEIEQSYHFIGYVPAHGKVWELDGFKSGPLEVGELPAPESPHQSGSDPRNTWMDVVRPALRLKMDKYGGSGDDGSNIQFSLLAIVDDGYQAAFDDLELLKREKVDLALWEDTITGNDRQALFSFNELDRPALASKRMERDIEIMAMSQGELVTAWNSCVRNIRKAVIVLEDELSKGRRTNTEHINRTFDYEPFFKAFITALHNEGHLNPLLDLDENGKKRRSTTGMKGGQSKR</sequence>
<evidence type="ECO:0000313" key="11">
    <source>
        <dbReference type="EMBL" id="EAU83429.2"/>
    </source>
</evidence>
<feature type="region of interest" description="Disordered" evidence="9">
    <location>
        <begin position="227"/>
        <end position="247"/>
    </location>
</feature>
<dbReference type="PROSITE" id="PS52048">
    <property type="entry name" value="UCH_DOMAIN"/>
    <property type="match status" value="1"/>
</dbReference>
<dbReference type="STRING" id="240176.A8P2Q6"/>
<dbReference type="PANTHER" id="PTHR10589:SF16">
    <property type="entry name" value="UBIQUITIN CARBOXYL-TERMINAL HYDROLASE ISOZYME L5"/>
    <property type="match status" value="1"/>
</dbReference>